<dbReference type="GO" id="GO:2000762">
    <property type="term" value="P:regulation of phenylpropanoid metabolic process"/>
    <property type="evidence" value="ECO:0007669"/>
    <property type="project" value="InterPro"/>
</dbReference>
<sequence length="413" mass="45000">MPPMLPLPMAALVSLTITFKLDKSVEYIHGVVGQALENCATGCTWPSMPIIGALWTQKVRRWHDFIVLSCSRSPFSRDKDAVAQLIRSCFTAFLGPSVVGGSHITAHRGVNGLLGQFMSDQGVRLPIAPGFLYLRTCRTFHDTHFVNEVIFKLVIEWAHKLANEWASGGPAHLKSSQISLAAAASRVQQVATLGTCLLCIAGGVEMVQVLYEETLPTILLSAGGEKLGGAGPVSNILQGYAMAYMLILCGTFVWGVGNTSPAYTSVFSSRRARVIGIHMDFVTGAVEGNILLRCDPATWKAYVSCFVGLLVKFAPAWVHESRYPDLDSRVAMAFGCLTNMYMGMRYLISVGTCHLQSIKIKCFLSVHFVQVLEEVLELKLDLWSVKSPGHIGNPSDYGFLVNYGNLATRDSSS</sequence>
<feature type="chain" id="PRO_5019393930" description="ABC transmembrane type-1 domain-containing protein" evidence="1">
    <location>
        <begin position="19"/>
        <end position="413"/>
    </location>
</feature>
<keyword evidence="1" id="KW-0732">Signal</keyword>
<accession>A0A426XMG6</accession>
<dbReference type="GO" id="GO:0016592">
    <property type="term" value="C:mediator complex"/>
    <property type="evidence" value="ECO:0007669"/>
    <property type="project" value="InterPro"/>
</dbReference>
<feature type="signal peptide" evidence="1">
    <location>
        <begin position="1"/>
        <end position="18"/>
    </location>
</feature>
<dbReference type="EMBL" id="AMZH03019206">
    <property type="protein sequence ID" value="RRT40664.1"/>
    <property type="molecule type" value="Genomic_DNA"/>
</dbReference>
<evidence type="ECO:0000256" key="1">
    <source>
        <dbReference type="SAM" id="SignalP"/>
    </source>
</evidence>
<dbReference type="InterPro" id="IPR039638">
    <property type="entry name" value="MED33A/B"/>
</dbReference>
<dbReference type="Proteomes" id="UP000287651">
    <property type="component" value="Unassembled WGS sequence"/>
</dbReference>
<dbReference type="AlphaFoldDB" id="A0A426XMG6"/>
<gene>
    <name evidence="2" type="ORF">B296_00058357</name>
</gene>
<evidence type="ECO:0008006" key="4">
    <source>
        <dbReference type="Google" id="ProtNLM"/>
    </source>
</evidence>
<dbReference type="PANTHER" id="PTHR33739:SF3">
    <property type="entry name" value="OS07G0681500 PROTEIN"/>
    <property type="match status" value="1"/>
</dbReference>
<comment type="caution">
    <text evidence="2">The sequence shown here is derived from an EMBL/GenBank/DDBJ whole genome shotgun (WGS) entry which is preliminary data.</text>
</comment>
<organism evidence="2 3">
    <name type="scientific">Ensete ventricosum</name>
    <name type="common">Abyssinian banana</name>
    <name type="synonym">Musa ensete</name>
    <dbReference type="NCBI Taxonomy" id="4639"/>
    <lineage>
        <taxon>Eukaryota</taxon>
        <taxon>Viridiplantae</taxon>
        <taxon>Streptophyta</taxon>
        <taxon>Embryophyta</taxon>
        <taxon>Tracheophyta</taxon>
        <taxon>Spermatophyta</taxon>
        <taxon>Magnoliopsida</taxon>
        <taxon>Liliopsida</taxon>
        <taxon>Zingiberales</taxon>
        <taxon>Musaceae</taxon>
        <taxon>Ensete</taxon>
    </lineage>
</organism>
<name>A0A426XMG6_ENSVE</name>
<evidence type="ECO:0000313" key="2">
    <source>
        <dbReference type="EMBL" id="RRT40664.1"/>
    </source>
</evidence>
<evidence type="ECO:0000313" key="3">
    <source>
        <dbReference type="Proteomes" id="UP000287651"/>
    </source>
</evidence>
<proteinExistence type="predicted"/>
<reference evidence="2 3" key="1">
    <citation type="journal article" date="2014" name="Agronomy (Basel)">
        <title>A Draft Genome Sequence for Ensete ventricosum, the Drought-Tolerant Tree Against Hunger.</title>
        <authorList>
            <person name="Harrison J."/>
            <person name="Moore K.A."/>
            <person name="Paszkiewicz K."/>
            <person name="Jones T."/>
            <person name="Grant M."/>
            <person name="Ambacheew D."/>
            <person name="Muzemil S."/>
            <person name="Studholme D.J."/>
        </authorList>
    </citation>
    <scope>NUCLEOTIDE SEQUENCE [LARGE SCALE GENOMIC DNA]</scope>
</reference>
<protein>
    <recommendedName>
        <fullName evidence="4">ABC transmembrane type-1 domain-containing protein</fullName>
    </recommendedName>
</protein>
<dbReference type="PANTHER" id="PTHR33739">
    <property type="entry name" value="OS07G0681500 PROTEIN"/>
    <property type="match status" value="1"/>
</dbReference>